<evidence type="ECO:0000256" key="1">
    <source>
        <dbReference type="ARBA" id="ARBA00004141"/>
    </source>
</evidence>
<dbReference type="PANTHER" id="PTHR43471:SF3">
    <property type="entry name" value="ABC TRANSPORTER PERMEASE PROTEIN NATB"/>
    <property type="match status" value="1"/>
</dbReference>
<accession>A0A3G8JLB1</accession>
<proteinExistence type="predicted"/>
<dbReference type="AlphaFoldDB" id="A0A3G8JLB1"/>
<dbReference type="KEGG" id="gom:D7316_01948"/>
<feature type="transmembrane region" description="Helical" evidence="5">
    <location>
        <begin position="360"/>
        <end position="382"/>
    </location>
</feature>
<evidence type="ECO:0000256" key="3">
    <source>
        <dbReference type="ARBA" id="ARBA00022989"/>
    </source>
</evidence>
<protein>
    <recommendedName>
        <fullName evidence="6">ABC-2 type transporter transmembrane domain-containing protein</fullName>
    </recommendedName>
</protein>
<evidence type="ECO:0000313" key="8">
    <source>
        <dbReference type="Proteomes" id="UP000271469"/>
    </source>
</evidence>
<feature type="transmembrane region" description="Helical" evidence="5">
    <location>
        <begin position="269"/>
        <end position="292"/>
    </location>
</feature>
<evidence type="ECO:0000313" key="7">
    <source>
        <dbReference type="EMBL" id="AZG45352.1"/>
    </source>
</evidence>
<dbReference type="GO" id="GO:0140359">
    <property type="term" value="F:ABC-type transporter activity"/>
    <property type="evidence" value="ECO:0007669"/>
    <property type="project" value="InterPro"/>
</dbReference>
<organism evidence="7 8">
    <name type="scientific">Gordonia insulae</name>
    <dbReference type="NCBI Taxonomy" id="2420509"/>
    <lineage>
        <taxon>Bacteria</taxon>
        <taxon>Bacillati</taxon>
        <taxon>Actinomycetota</taxon>
        <taxon>Actinomycetes</taxon>
        <taxon>Mycobacteriales</taxon>
        <taxon>Gordoniaceae</taxon>
        <taxon>Gordonia</taxon>
    </lineage>
</organism>
<keyword evidence="2 5" id="KW-0812">Transmembrane</keyword>
<dbReference type="OrthoDB" id="3268959at2"/>
<dbReference type="Proteomes" id="UP000271469">
    <property type="component" value="Chromosome"/>
</dbReference>
<feature type="transmembrane region" description="Helical" evidence="5">
    <location>
        <begin position="231"/>
        <end position="257"/>
    </location>
</feature>
<feature type="transmembrane region" description="Helical" evidence="5">
    <location>
        <begin position="39"/>
        <end position="60"/>
    </location>
</feature>
<feature type="transmembrane region" description="Helical" evidence="5">
    <location>
        <begin position="185"/>
        <end position="211"/>
    </location>
</feature>
<keyword evidence="3 5" id="KW-1133">Transmembrane helix</keyword>
<feature type="transmembrane region" description="Helical" evidence="5">
    <location>
        <begin position="312"/>
        <end position="330"/>
    </location>
</feature>
<comment type="subcellular location">
    <subcellularLocation>
        <location evidence="1">Membrane</location>
        <topology evidence="1">Multi-pass membrane protein</topology>
    </subcellularLocation>
</comment>
<gene>
    <name evidence="7" type="ORF">D7316_01948</name>
</gene>
<reference evidence="7 8" key="1">
    <citation type="submission" date="2018-11" db="EMBL/GenBank/DDBJ databases">
        <title>Gordonia insulae sp. nov., isolated from an island soil.</title>
        <authorList>
            <person name="Kim Y.S."/>
            <person name="Kim S.B."/>
        </authorList>
    </citation>
    <scope>NUCLEOTIDE SEQUENCE [LARGE SCALE GENOMIC DNA]</scope>
    <source>
        <strain evidence="7 8">MMS17-SY073</strain>
    </source>
</reference>
<dbReference type="GO" id="GO:0016020">
    <property type="term" value="C:membrane"/>
    <property type="evidence" value="ECO:0007669"/>
    <property type="project" value="UniProtKB-SubCell"/>
</dbReference>
<evidence type="ECO:0000256" key="2">
    <source>
        <dbReference type="ARBA" id="ARBA00022692"/>
    </source>
</evidence>
<evidence type="ECO:0000256" key="5">
    <source>
        <dbReference type="SAM" id="Phobius"/>
    </source>
</evidence>
<dbReference type="PANTHER" id="PTHR43471">
    <property type="entry name" value="ABC TRANSPORTER PERMEASE"/>
    <property type="match status" value="1"/>
</dbReference>
<name>A0A3G8JLB1_9ACTN</name>
<dbReference type="RefSeq" id="WP_124708079.1">
    <property type="nucleotide sequence ID" value="NZ_CP033972.1"/>
</dbReference>
<keyword evidence="4 5" id="KW-0472">Membrane</keyword>
<dbReference type="InterPro" id="IPR013525">
    <property type="entry name" value="ABC2_TM"/>
</dbReference>
<keyword evidence="8" id="KW-1185">Reference proteome</keyword>
<feature type="transmembrane region" description="Helical" evidence="5">
    <location>
        <begin position="337"/>
        <end position="354"/>
    </location>
</feature>
<dbReference type="EMBL" id="CP033972">
    <property type="protein sequence ID" value="AZG45352.1"/>
    <property type="molecule type" value="Genomic_DNA"/>
</dbReference>
<evidence type="ECO:0000256" key="4">
    <source>
        <dbReference type="ARBA" id="ARBA00023136"/>
    </source>
</evidence>
<dbReference type="Pfam" id="PF12698">
    <property type="entry name" value="ABC2_membrane_3"/>
    <property type="match status" value="1"/>
</dbReference>
<evidence type="ECO:0000259" key="6">
    <source>
        <dbReference type="Pfam" id="PF12698"/>
    </source>
</evidence>
<feature type="domain" description="ABC-2 type transporter transmembrane" evidence="6">
    <location>
        <begin position="37"/>
        <end position="382"/>
    </location>
</feature>
<sequence length="406" mass="41942">MSSPTPQQLPGGPAGAGAAQAIRLVAEREIVTRAKTKSFLISTGLLMVVIVVGAIVLAALTGGDDTKKIGLVGSDQTLSQTIEEVGTATGTSIDVVDVDSAADARTQVADGDLEAALVPGASNAFVVLSKSGVDATLDGVMRTSVEQVGLSRALAERGVDASSVPRASITVEQTTPDKPDEGQRIVIALVGTILLITAIMMGGSMVAVGVVEEKTSRVVELLLATIKPLHLLWGKIIGIGAIALAQVLLLGATALIAGQVTGLLTVPGAAIGMFAAVIAWFILGFLFFATLYAATGALVSRQEELSASSAPLTILAMAVMYSGVFGIQALDSTFIQILSWIPPFSAALMPIRIATGDATIMQVIVTFALMVLACAAATWFAARIYQRSILRTGTRVKWTEVLSTVR</sequence>